<name>A0A9N9HMZ9_9GLOM</name>
<dbReference type="AlphaFoldDB" id="A0A9N9HMZ9"/>
<dbReference type="Proteomes" id="UP000789759">
    <property type="component" value="Unassembled WGS sequence"/>
</dbReference>
<evidence type="ECO:0000313" key="2">
    <source>
        <dbReference type="Proteomes" id="UP000789759"/>
    </source>
</evidence>
<organism evidence="1 2">
    <name type="scientific">Cetraspora pellucida</name>
    <dbReference type="NCBI Taxonomy" id="1433469"/>
    <lineage>
        <taxon>Eukaryota</taxon>
        <taxon>Fungi</taxon>
        <taxon>Fungi incertae sedis</taxon>
        <taxon>Mucoromycota</taxon>
        <taxon>Glomeromycotina</taxon>
        <taxon>Glomeromycetes</taxon>
        <taxon>Diversisporales</taxon>
        <taxon>Gigasporaceae</taxon>
        <taxon>Cetraspora</taxon>
    </lineage>
</organism>
<comment type="caution">
    <text evidence="1">The sequence shown here is derived from an EMBL/GenBank/DDBJ whole genome shotgun (WGS) entry which is preliminary data.</text>
</comment>
<reference evidence="1" key="1">
    <citation type="submission" date="2021-06" db="EMBL/GenBank/DDBJ databases">
        <authorList>
            <person name="Kallberg Y."/>
            <person name="Tangrot J."/>
            <person name="Rosling A."/>
        </authorList>
    </citation>
    <scope>NUCLEOTIDE SEQUENCE</scope>
    <source>
        <strain evidence="1">FL966</strain>
    </source>
</reference>
<dbReference type="OrthoDB" id="10597205at2759"/>
<protein>
    <submittedName>
        <fullName evidence="1">8512_t:CDS:1</fullName>
    </submittedName>
</protein>
<gene>
    <name evidence="1" type="ORF">CPELLU_LOCUS11629</name>
</gene>
<accession>A0A9N9HMZ9</accession>
<keyword evidence="2" id="KW-1185">Reference proteome</keyword>
<evidence type="ECO:0000313" key="1">
    <source>
        <dbReference type="EMBL" id="CAG8697256.1"/>
    </source>
</evidence>
<proteinExistence type="predicted"/>
<sequence length="108" mass="12864">MSKHMQKDYKNFDKILYKILYQTLAVLRSLNNAIKMAYETRLTLDKKEASKHRQDIAIKAIYPNYQLRSEVELLFGKKLETIITKENEKNKFSNDAIWQKQHSQKLSN</sequence>
<dbReference type="EMBL" id="CAJVQA010010483">
    <property type="protein sequence ID" value="CAG8697256.1"/>
    <property type="molecule type" value="Genomic_DNA"/>
</dbReference>
<feature type="non-terminal residue" evidence="1">
    <location>
        <position position="108"/>
    </location>
</feature>